<evidence type="ECO:0000256" key="14">
    <source>
        <dbReference type="ARBA" id="ARBA00032597"/>
    </source>
</evidence>
<dbReference type="EMBL" id="NTFS01000232">
    <property type="protein sequence ID" value="PAX52500.1"/>
    <property type="molecule type" value="Genomic_DNA"/>
</dbReference>
<dbReference type="GO" id="GO:0005886">
    <property type="term" value="C:plasma membrane"/>
    <property type="evidence" value="ECO:0007669"/>
    <property type="project" value="UniProtKB-ARBA"/>
</dbReference>
<evidence type="ECO:0000256" key="12">
    <source>
        <dbReference type="ARBA" id="ARBA00023136"/>
    </source>
</evidence>
<keyword evidence="21" id="KW-1185">Reference proteome</keyword>
<feature type="domain" description="PAS" evidence="18">
    <location>
        <begin position="449"/>
        <end position="519"/>
    </location>
</feature>
<keyword evidence="8" id="KW-0067">ATP-binding</keyword>
<proteinExistence type="inferred from homology"/>
<comment type="subcellular location">
    <subcellularLocation>
        <location evidence="2">Membrane</location>
    </subcellularLocation>
</comment>
<dbReference type="OrthoDB" id="456159at2"/>
<dbReference type="RefSeq" id="WP_095723189.1">
    <property type="nucleotide sequence ID" value="NZ_NTFS01000232.1"/>
</dbReference>
<keyword evidence="6" id="KW-0479">Metal-binding</keyword>
<evidence type="ECO:0000259" key="18">
    <source>
        <dbReference type="PROSITE" id="PS50112"/>
    </source>
</evidence>
<dbReference type="InterPro" id="IPR001054">
    <property type="entry name" value="A/G_cyclase"/>
</dbReference>
<evidence type="ECO:0000256" key="13">
    <source>
        <dbReference type="ARBA" id="ARBA00023239"/>
    </source>
</evidence>
<evidence type="ECO:0000256" key="8">
    <source>
        <dbReference type="ARBA" id="ARBA00022840"/>
    </source>
</evidence>
<comment type="similarity">
    <text evidence="17">Belongs to the adenylyl cyclase class-4/guanylyl cyclase family.</text>
</comment>
<keyword evidence="12" id="KW-0472">Membrane</keyword>
<dbReference type="AlphaFoldDB" id="A0A2A2TFH7"/>
<dbReference type="GO" id="GO:0006171">
    <property type="term" value="P:cAMP biosynthetic process"/>
    <property type="evidence" value="ECO:0007669"/>
    <property type="project" value="UniProtKB-KW"/>
</dbReference>
<comment type="catalytic activity">
    <reaction evidence="1">
        <text>ATP = 3',5'-cyclic AMP + diphosphate</text>
        <dbReference type="Rhea" id="RHEA:15389"/>
        <dbReference type="ChEBI" id="CHEBI:30616"/>
        <dbReference type="ChEBI" id="CHEBI:33019"/>
        <dbReference type="ChEBI" id="CHEBI:58165"/>
        <dbReference type="EC" id="4.6.1.1"/>
    </reaction>
</comment>
<keyword evidence="13 17" id="KW-0456">Lyase</keyword>
<dbReference type="InterPro" id="IPR029016">
    <property type="entry name" value="GAF-like_dom_sf"/>
</dbReference>
<dbReference type="InterPro" id="IPR035965">
    <property type="entry name" value="PAS-like_dom_sf"/>
</dbReference>
<dbReference type="GO" id="GO:0035556">
    <property type="term" value="P:intracellular signal transduction"/>
    <property type="evidence" value="ECO:0007669"/>
    <property type="project" value="InterPro"/>
</dbReference>
<evidence type="ECO:0000256" key="6">
    <source>
        <dbReference type="ARBA" id="ARBA00022723"/>
    </source>
</evidence>
<gene>
    <name evidence="20" type="ORF">CK510_18960</name>
</gene>
<dbReference type="CDD" id="cd00130">
    <property type="entry name" value="PAS"/>
    <property type="match status" value="2"/>
</dbReference>
<keyword evidence="10" id="KW-1133">Transmembrane helix</keyword>
<sequence>MKYQVLDRIFNKHQASRKFERLEIDGNFYIVDTSSEVKRFADNPDEVILGKDVRLGFPEFIGLEEVFISILEGNQELFELEGIQRCFNNQSDIIYIDIYILGETGQNQEENRLIILLEDVTDSMLLKQKFSQHSRETNLLSNVLVSYKNYMDKVITSMADALIVTTKSGEIKKVNRAALELFGYREEELINQSISIIIDDNQLLQKAIQQYSFFHKYFQNAEVVCRTKTREKLLIAFSCSVIQKKIDGLEDIVYIGRDITARKLRQQRHSAQYSITRIISESTSIKSAMPEILRMICESLGWDLGELWTTNEYISKSTLQSQNYPVLRCVEMWSSRTVSIREFKLVTWKTIYQSGMGLPGRIWSMGTPIWVRDITSDVDARSQFAKTSGLQAAFGFPILDDRHTFGVMTFFSREIQPPDVDLLQMMVSIGNQIAEFIKRKHAEEALLESEERYRDLFENANDLIQSANSYGQIIYVNRAWCETLGYSQDDIATMNIFDIIPPDYQKHCRQMFSRVFAGEKIEVVQTAFLTKNGDTIILEGNVNCKFADGKPIATRGIFRNITQRVAAENALRQQQEQSERLLLNILPEAIANRLKIQPGNIAEDYANVSVLFADIVGFTQISAKLGAIQLVKLLNQIFSAFDRLCDRYGLEKIKTIGDAYMVVGGLPNRTNDHAQAIANMALDMQNAIVIFNAENQQDFSIRIGIHSGSVVAGVIGIKKFTYDLWGDTVNIASRMESHGLVGKIQVSEDTYNLLHNEFTCEKRGEIEIKGKGTMTTYLLQGRKNLALLSQG</sequence>
<protein>
    <recommendedName>
        <fullName evidence="4">Adenylate cyclase</fullName>
        <ecNumber evidence="3">4.6.1.1</ecNumber>
    </recommendedName>
    <alternativeName>
        <fullName evidence="14">ATP pyrophosphate-lyase</fullName>
    </alternativeName>
    <alternativeName>
        <fullName evidence="15">Adenylyl cyclase</fullName>
    </alternativeName>
</protein>
<feature type="domain" description="PAS" evidence="18">
    <location>
        <begin position="147"/>
        <end position="199"/>
    </location>
</feature>
<evidence type="ECO:0000256" key="9">
    <source>
        <dbReference type="ARBA" id="ARBA00022842"/>
    </source>
</evidence>
<dbReference type="Pfam" id="PF13185">
    <property type="entry name" value="GAF_2"/>
    <property type="match status" value="1"/>
</dbReference>
<dbReference type="InterPro" id="IPR029787">
    <property type="entry name" value="Nucleotide_cyclase"/>
</dbReference>
<name>A0A2A2TFH7_9CYAN</name>
<dbReference type="InterPro" id="IPR000014">
    <property type="entry name" value="PAS"/>
</dbReference>
<dbReference type="NCBIfam" id="TIGR00229">
    <property type="entry name" value="sensory_box"/>
    <property type="match status" value="2"/>
</dbReference>
<dbReference type="EC" id="4.6.1.1" evidence="3"/>
<dbReference type="CDD" id="cd07302">
    <property type="entry name" value="CHD"/>
    <property type="match status" value="1"/>
</dbReference>
<organism evidence="20 21">
    <name type="scientific">Brunnivagina elsteri CCALA 953</name>
    <dbReference type="NCBI Taxonomy" id="987040"/>
    <lineage>
        <taxon>Bacteria</taxon>
        <taxon>Bacillati</taxon>
        <taxon>Cyanobacteriota</taxon>
        <taxon>Cyanophyceae</taxon>
        <taxon>Nostocales</taxon>
        <taxon>Calotrichaceae</taxon>
        <taxon>Brunnivagina</taxon>
    </lineage>
</organism>
<dbReference type="PROSITE" id="PS50125">
    <property type="entry name" value="GUANYLATE_CYCLASE_2"/>
    <property type="match status" value="1"/>
</dbReference>
<accession>A0A2A2TFH7</accession>
<comment type="subunit">
    <text evidence="16">Homodimer. Can also exist as monomer.</text>
</comment>
<evidence type="ECO:0000256" key="5">
    <source>
        <dbReference type="ARBA" id="ARBA00022692"/>
    </source>
</evidence>
<dbReference type="GO" id="GO:0005524">
    <property type="term" value="F:ATP binding"/>
    <property type="evidence" value="ECO:0007669"/>
    <property type="project" value="UniProtKB-KW"/>
</dbReference>
<evidence type="ECO:0000256" key="7">
    <source>
        <dbReference type="ARBA" id="ARBA00022741"/>
    </source>
</evidence>
<dbReference type="PANTHER" id="PTHR11920">
    <property type="entry name" value="GUANYLYL CYCLASE"/>
    <property type="match status" value="1"/>
</dbReference>
<reference evidence="20 21" key="1">
    <citation type="submission" date="2017-08" db="EMBL/GenBank/DDBJ databases">
        <title>Draft genome sequence of filamentous cyanobacterium Calothrix elsteri CCALA 953.</title>
        <authorList>
            <person name="Gagunashvili A.N."/>
            <person name="Elster J."/>
            <person name="Andresson O.S."/>
        </authorList>
    </citation>
    <scope>NUCLEOTIDE SEQUENCE [LARGE SCALE GENOMIC DNA]</scope>
    <source>
        <strain evidence="20 21">CCALA 953</strain>
    </source>
</reference>
<evidence type="ECO:0000256" key="17">
    <source>
        <dbReference type="RuleBase" id="RU000405"/>
    </source>
</evidence>
<feature type="domain" description="Guanylate cyclase" evidence="19">
    <location>
        <begin position="609"/>
        <end position="736"/>
    </location>
</feature>
<dbReference type="InterPro" id="IPR003018">
    <property type="entry name" value="GAF"/>
</dbReference>
<evidence type="ECO:0000256" key="4">
    <source>
        <dbReference type="ARBA" id="ARBA00021420"/>
    </source>
</evidence>
<evidence type="ECO:0000256" key="2">
    <source>
        <dbReference type="ARBA" id="ARBA00004370"/>
    </source>
</evidence>
<dbReference type="Pfam" id="PF13426">
    <property type="entry name" value="PAS_9"/>
    <property type="match status" value="2"/>
</dbReference>
<dbReference type="SUPFAM" id="SSF55073">
    <property type="entry name" value="Nucleotide cyclase"/>
    <property type="match status" value="1"/>
</dbReference>
<dbReference type="InterPro" id="IPR018297">
    <property type="entry name" value="A/G_cyclase_CS"/>
</dbReference>
<evidence type="ECO:0000256" key="16">
    <source>
        <dbReference type="ARBA" id="ARBA00064436"/>
    </source>
</evidence>
<dbReference type="SUPFAM" id="SSF55781">
    <property type="entry name" value="GAF domain-like"/>
    <property type="match status" value="1"/>
</dbReference>
<evidence type="ECO:0000256" key="1">
    <source>
        <dbReference type="ARBA" id="ARBA00001593"/>
    </source>
</evidence>
<keyword evidence="5" id="KW-0812">Transmembrane</keyword>
<dbReference type="PROSITE" id="PS50112">
    <property type="entry name" value="PAS"/>
    <property type="match status" value="2"/>
</dbReference>
<comment type="caution">
    <text evidence="20">The sequence shown here is derived from an EMBL/GenBank/DDBJ whole genome shotgun (WGS) entry which is preliminary data.</text>
</comment>
<dbReference type="GO" id="GO:0046872">
    <property type="term" value="F:metal ion binding"/>
    <property type="evidence" value="ECO:0007669"/>
    <property type="project" value="UniProtKB-KW"/>
</dbReference>
<keyword evidence="7" id="KW-0547">Nucleotide-binding</keyword>
<evidence type="ECO:0000256" key="3">
    <source>
        <dbReference type="ARBA" id="ARBA00012201"/>
    </source>
</evidence>
<dbReference type="InterPro" id="IPR050401">
    <property type="entry name" value="Cyclic_nucleotide_synthase"/>
</dbReference>
<dbReference type="SMART" id="SM00044">
    <property type="entry name" value="CYCc"/>
    <property type="match status" value="1"/>
</dbReference>
<evidence type="ECO:0000259" key="19">
    <source>
        <dbReference type="PROSITE" id="PS50125"/>
    </source>
</evidence>
<dbReference type="Gene3D" id="3.30.450.20">
    <property type="entry name" value="PAS domain"/>
    <property type="match status" value="2"/>
</dbReference>
<dbReference type="SUPFAM" id="SSF55785">
    <property type="entry name" value="PYP-like sensor domain (PAS domain)"/>
    <property type="match status" value="2"/>
</dbReference>
<keyword evidence="11" id="KW-0115">cAMP biosynthesis</keyword>
<keyword evidence="9" id="KW-0460">Magnesium</keyword>
<evidence type="ECO:0000256" key="10">
    <source>
        <dbReference type="ARBA" id="ARBA00022989"/>
    </source>
</evidence>
<dbReference type="GO" id="GO:0004016">
    <property type="term" value="F:adenylate cyclase activity"/>
    <property type="evidence" value="ECO:0007669"/>
    <property type="project" value="UniProtKB-EC"/>
</dbReference>
<dbReference type="Proteomes" id="UP000218238">
    <property type="component" value="Unassembled WGS sequence"/>
</dbReference>
<dbReference type="FunFam" id="3.30.70.1230:FF:000033">
    <property type="entry name" value="Adenylate cyclase"/>
    <property type="match status" value="1"/>
</dbReference>
<dbReference type="Pfam" id="PF00211">
    <property type="entry name" value="Guanylate_cyc"/>
    <property type="match status" value="1"/>
</dbReference>
<evidence type="ECO:0000313" key="21">
    <source>
        <dbReference type="Proteomes" id="UP000218238"/>
    </source>
</evidence>
<evidence type="ECO:0000313" key="20">
    <source>
        <dbReference type="EMBL" id="PAX52500.1"/>
    </source>
</evidence>
<evidence type="ECO:0000256" key="11">
    <source>
        <dbReference type="ARBA" id="ARBA00022998"/>
    </source>
</evidence>
<dbReference type="Gene3D" id="3.30.70.1230">
    <property type="entry name" value="Nucleotide cyclase"/>
    <property type="match status" value="1"/>
</dbReference>
<evidence type="ECO:0000256" key="15">
    <source>
        <dbReference type="ARBA" id="ARBA00032637"/>
    </source>
</evidence>
<dbReference type="PANTHER" id="PTHR11920:SF335">
    <property type="entry name" value="GUANYLATE CYCLASE"/>
    <property type="match status" value="1"/>
</dbReference>
<dbReference type="Gene3D" id="3.30.450.40">
    <property type="match status" value="1"/>
</dbReference>
<dbReference type="SMART" id="SM00091">
    <property type="entry name" value="PAS"/>
    <property type="match status" value="2"/>
</dbReference>
<dbReference type="PROSITE" id="PS00452">
    <property type="entry name" value="GUANYLATE_CYCLASE_1"/>
    <property type="match status" value="1"/>
</dbReference>